<keyword evidence="2" id="KW-1133">Transmembrane helix</keyword>
<accession>A0A1M2V9U7</accession>
<dbReference type="EMBL" id="MNAD01001548">
    <property type="protein sequence ID" value="OJT04326.1"/>
    <property type="molecule type" value="Genomic_DNA"/>
</dbReference>
<dbReference type="AlphaFoldDB" id="A0A1M2V9U7"/>
<dbReference type="Proteomes" id="UP000184267">
    <property type="component" value="Unassembled WGS sequence"/>
</dbReference>
<gene>
    <name evidence="3" type="ORF">TRAPUB_4960</name>
</gene>
<dbReference type="OMA" id="KWRDGVT"/>
<organism evidence="3 4">
    <name type="scientific">Trametes pubescens</name>
    <name type="common">White-rot fungus</name>
    <dbReference type="NCBI Taxonomy" id="154538"/>
    <lineage>
        <taxon>Eukaryota</taxon>
        <taxon>Fungi</taxon>
        <taxon>Dikarya</taxon>
        <taxon>Basidiomycota</taxon>
        <taxon>Agaricomycotina</taxon>
        <taxon>Agaricomycetes</taxon>
        <taxon>Polyporales</taxon>
        <taxon>Polyporaceae</taxon>
        <taxon>Trametes</taxon>
    </lineage>
</organism>
<sequence length="356" mass="38515">MDFKALCSPTDGGALSQRRIVTFLALTLQSRETKLKTWLCSRKWRDGVTALILFAVLPHCITQFGVWLTALSRLAQLYSLMHANILDVGGLAGIISSCLNDNGPCGDAPVSAMNNESEYTAFRCVGTALLAADRVLHAAAICGATAVFLLSGKRLTVVTGSLLSAPILAACVSAAMHVKSVCHLSEPITMTTSWEVYNPEEIDSTTARLLQLTPAVSALLVAHQYLVNREALKQFLGVGDVPKGRRLIYWIAITFVLPSCVNMGWMALRSAYYEGPQTSVLQYTFFSAGDALLKPLTAIYPALCQLAEKIRDESRTKNDSKVISAQEKSDAPAFADDAKKKESIVEKQVDDAPPGE</sequence>
<proteinExistence type="predicted"/>
<evidence type="ECO:0000313" key="4">
    <source>
        <dbReference type="Proteomes" id="UP000184267"/>
    </source>
</evidence>
<feature type="compositionally biased region" description="Basic and acidic residues" evidence="1">
    <location>
        <begin position="336"/>
        <end position="350"/>
    </location>
</feature>
<evidence type="ECO:0000313" key="3">
    <source>
        <dbReference type="EMBL" id="OJT04326.1"/>
    </source>
</evidence>
<evidence type="ECO:0000256" key="2">
    <source>
        <dbReference type="SAM" id="Phobius"/>
    </source>
</evidence>
<reference evidence="3 4" key="1">
    <citation type="submission" date="2016-10" db="EMBL/GenBank/DDBJ databases">
        <title>Genome sequence of the basidiomycete white-rot fungus Trametes pubescens.</title>
        <authorList>
            <person name="Makela M.R."/>
            <person name="Granchi Z."/>
            <person name="Peng M."/>
            <person name="De Vries R.P."/>
            <person name="Grigoriev I."/>
            <person name="Riley R."/>
            <person name="Hilden K."/>
        </authorList>
    </citation>
    <scope>NUCLEOTIDE SEQUENCE [LARGE SCALE GENOMIC DNA]</scope>
    <source>
        <strain evidence="3 4">FBCC735</strain>
    </source>
</reference>
<protein>
    <submittedName>
        <fullName evidence="3">Uncharacterized protein</fullName>
    </submittedName>
</protein>
<comment type="caution">
    <text evidence="3">The sequence shown here is derived from an EMBL/GenBank/DDBJ whole genome shotgun (WGS) entry which is preliminary data.</text>
</comment>
<feature type="transmembrane region" description="Helical" evidence="2">
    <location>
        <begin position="48"/>
        <end position="71"/>
    </location>
</feature>
<keyword evidence="2" id="KW-0812">Transmembrane</keyword>
<name>A0A1M2V9U7_TRAPU</name>
<keyword evidence="4" id="KW-1185">Reference proteome</keyword>
<feature type="region of interest" description="Disordered" evidence="1">
    <location>
        <begin position="312"/>
        <end position="356"/>
    </location>
</feature>
<evidence type="ECO:0000256" key="1">
    <source>
        <dbReference type="SAM" id="MobiDB-lite"/>
    </source>
</evidence>
<dbReference type="OrthoDB" id="2739873at2759"/>
<keyword evidence="2" id="KW-0472">Membrane</keyword>